<dbReference type="PROSITE" id="PS50850">
    <property type="entry name" value="MFS"/>
    <property type="match status" value="1"/>
</dbReference>
<dbReference type="STRING" id="1499686.BN1079_00282"/>
<dbReference type="EMBL" id="CCSF01000001">
    <property type="protein sequence ID" value="CDZ93003.1"/>
    <property type="molecule type" value="Genomic_DNA"/>
</dbReference>
<feature type="transmembrane region" description="Helical" evidence="4">
    <location>
        <begin position="43"/>
        <end position="63"/>
    </location>
</feature>
<accession>A0A078LJV8</accession>
<dbReference type="HOGENOM" id="CLU_038046_4_0_6"/>
<feature type="transmembrane region" description="Helical" evidence="4">
    <location>
        <begin position="162"/>
        <end position="183"/>
    </location>
</feature>
<name>A0A078LJV8_9PSED</name>
<organism evidence="6 7">
    <name type="scientific">Pseudomonas saudiphocaensis</name>
    <dbReference type="NCBI Taxonomy" id="1499686"/>
    <lineage>
        <taxon>Bacteria</taxon>
        <taxon>Pseudomonadati</taxon>
        <taxon>Pseudomonadota</taxon>
        <taxon>Gammaproteobacteria</taxon>
        <taxon>Pseudomonadales</taxon>
        <taxon>Pseudomonadaceae</taxon>
        <taxon>Pseudomonas</taxon>
    </lineage>
</organism>
<feature type="transmembrane region" description="Helical" evidence="4">
    <location>
        <begin position="328"/>
        <end position="347"/>
    </location>
</feature>
<dbReference type="SUPFAM" id="SSF103473">
    <property type="entry name" value="MFS general substrate transporter"/>
    <property type="match status" value="1"/>
</dbReference>
<evidence type="ECO:0000259" key="5">
    <source>
        <dbReference type="PROSITE" id="PS50850"/>
    </source>
</evidence>
<dbReference type="InterPro" id="IPR052524">
    <property type="entry name" value="MFS_Cyanate_Porter"/>
</dbReference>
<keyword evidence="3 4" id="KW-0472">Membrane</keyword>
<sequence>MNNPSRWLLMLALVLAAINLRPGITSFAPLIERIAEALDLSRGLVSLTTALPVLLMGLLAPSAPRLAVRFGLERTIASCLGLIAAALALRVLGDNPVLLIATAAMVGAGIAVAGPLLSGFIKRYFLDRIGKTAAFYSLSMAIGGTIGVVLTAPAVQWLGGRWSWALALWAIPAVLALLIWLRLPNQPEAPSESAAGLPWNQPRAWLVSAYFALQAGLFYALTTWLVARYHEAGFSLTQGNAFFSGFMLIGLPSAFALPWVAQRFGNRHQLMVVCGLVATTSLLLIAWAPQVQPLLVCMLLGIALNGTFSLAMLLPMYEAGSPLAVSRLTAMMLCTGYCLACFSPVLVGLGRDLAGDYRVPFLVLAGMSATMSVLALGLAPPRRAPAG</sequence>
<dbReference type="PANTHER" id="PTHR23523:SF2">
    <property type="entry name" value="2-NITROIMIDAZOLE TRANSPORTER"/>
    <property type="match status" value="1"/>
</dbReference>
<proteinExistence type="predicted"/>
<dbReference type="Pfam" id="PF07690">
    <property type="entry name" value="MFS_1"/>
    <property type="match status" value="1"/>
</dbReference>
<protein>
    <submittedName>
        <fullName evidence="6">MFS family transporter</fullName>
    </submittedName>
</protein>
<evidence type="ECO:0000256" key="3">
    <source>
        <dbReference type="ARBA" id="ARBA00023136"/>
    </source>
</evidence>
<feature type="transmembrane region" description="Helical" evidence="4">
    <location>
        <begin position="241"/>
        <end position="261"/>
    </location>
</feature>
<keyword evidence="2 4" id="KW-1133">Transmembrane helix</keyword>
<gene>
    <name evidence="6" type="ORF">BN1079_00282</name>
</gene>
<feature type="transmembrane region" description="Helical" evidence="4">
    <location>
        <begin position="75"/>
        <end position="92"/>
    </location>
</feature>
<feature type="transmembrane region" description="Helical" evidence="4">
    <location>
        <begin position="204"/>
        <end position="221"/>
    </location>
</feature>
<evidence type="ECO:0000313" key="7">
    <source>
        <dbReference type="Proteomes" id="UP000053902"/>
    </source>
</evidence>
<reference evidence="6 7" key="1">
    <citation type="submission" date="2014-07" db="EMBL/GenBank/DDBJ databases">
        <authorList>
            <person name="Urmite Genomes Urmite Genomes"/>
        </authorList>
    </citation>
    <scope>NUCLEOTIDE SEQUENCE [LARGE SCALE GENOMIC DNA]</scope>
    <source>
        <strain evidence="6 7">20_BN</strain>
    </source>
</reference>
<feature type="transmembrane region" description="Helical" evidence="4">
    <location>
        <begin position="98"/>
        <end position="121"/>
    </location>
</feature>
<dbReference type="GO" id="GO:0022857">
    <property type="term" value="F:transmembrane transporter activity"/>
    <property type="evidence" value="ECO:0007669"/>
    <property type="project" value="InterPro"/>
</dbReference>
<feature type="domain" description="Major facilitator superfamily (MFS) profile" evidence="5">
    <location>
        <begin position="7"/>
        <end position="383"/>
    </location>
</feature>
<keyword evidence="1 4" id="KW-0812">Transmembrane</keyword>
<dbReference type="InterPro" id="IPR036259">
    <property type="entry name" value="MFS_trans_sf"/>
</dbReference>
<dbReference type="PANTHER" id="PTHR23523">
    <property type="match status" value="1"/>
</dbReference>
<keyword evidence="7" id="KW-1185">Reference proteome</keyword>
<evidence type="ECO:0000256" key="2">
    <source>
        <dbReference type="ARBA" id="ARBA00022989"/>
    </source>
</evidence>
<evidence type="ECO:0000256" key="1">
    <source>
        <dbReference type="ARBA" id="ARBA00022692"/>
    </source>
</evidence>
<feature type="transmembrane region" description="Helical" evidence="4">
    <location>
        <begin position="293"/>
        <end position="316"/>
    </location>
</feature>
<dbReference type="InterPro" id="IPR011701">
    <property type="entry name" value="MFS"/>
</dbReference>
<evidence type="ECO:0000256" key="4">
    <source>
        <dbReference type="SAM" id="Phobius"/>
    </source>
</evidence>
<feature type="transmembrane region" description="Helical" evidence="4">
    <location>
        <begin position="133"/>
        <end position="156"/>
    </location>
</feature>
<dbReference type="eggNOG" id="COG2807">
    <property type="taxonomic scope" value="Bacteria"/>
</dbReference>
<dbReference type="Gene3D" id="1.20.1250.20">
    <property type="entry name" value="MFS general substrate transporter like domains"/>
    <property type="match status" value="1"/>
</dbReference>
<feature type="transmembrane region" description="Helical" evidence="4">
    <location>
        <begin position="359"/>
        <end position="379"/>
    </location>
</feature>
<feature type="transmembrane region" description="Helical" evidence="4">
    <location>
        <begin position="270"/>
        <end position="287"/>
    </location>
</feature>
<evidence type="ECO:0000313" key="6">
    <source>
        <dbReference type="EMBL" id="CDZ93003.1"/>
    </source>
</evidence>
<dbReference type="Proteomes" id="UP000053902">
    <property type="component" value="Unassembled WGS sequence"/>
</dbReference>
<dbReference type="InterPro" id="IPR020846">
    <property type="entry name" value="MFS_dom"/>
</dbReference>
<dbReference type="AlphaFoldDB" id="A0A078LJV8"/>